<keyword evidence="14" id="KW-0472">Membrane</keyword>
<feature type="compositionally biased region" description="Low complexity" evidence="17">
    <location>
        <begin position="336"/>
        <end position="350"/>
    </location>
</feature>
<evidence type="ECO:0000313" key="20">
    <source>
        <dbReference type="Proteomes" id="UP001314263"/>
    </source>
</evidence>
<feature type="compositionally biased region" description="Low complexity" evidence="17">
    <location>
        <begin position="257"/>
        <end position="293"/>
    </location>
</feature>
<dbReference type="PANTHER" id="PTHR10903">
    <property type="entry name" value="GTPASE, IMAP FAMILY MEMBER-RELATED"/>
    <property type="match status" value="1"/>
</dbReference>
<evidence type="ECO:0000313" key="19">
    <source>
        <dbReference type="EMBL" id="CAK0785612.1"/>
    </source>
</evidence>
<keyword evidence="20" id="KW-1185">Reference proteome</keyword>
<name>A0AAV1IEI9_9CHLO</name>
<dbReference type="InterPro" id="IPR006703">
    <property type="entry name" value="G_AIG1"/>
</dbReference>
<dbReference type="Gene3D" id="3.40.50.300">
    <property type="entry name" value="P-loop containing nucleotide triphosphate hydrolases"/>
    <property type="match status" value="1"/>
</dbReference>
<dbReference type="PANTHER" id="PTHR10903:SF135">
    <property type="entry name" value="TRANSLOCASE OF CHLOROPLAST 120, CHLOROPLASTIC-RELATED"/>
    <property type="match status" value="1"/>
</dbReference>
<dbReference type="GO" id="GO:0015031">
    <property type="term" value="P:protein transport"/>
    <property type="evidence" value="ECO:0007669"/>
    <property type="project" value="UniProtKB-KW"/>
</dbReference>
<evidence type="ECO:0000256" key="3">
    <source>
        <dbReference type="ARBA" id="ARBA00022528"/>
    </source>
</evidence>
<evidence type="ECO:0000256" key="10">
    <source>
        <dbReference type="ARBA" id="ARBA00022842"/>
    </source>
</evidence>
<dbReference type="GO" id="GO:0046872">
    <property type="term" value="F:metal ion binding"/>
    <property type="evidence" value="ECO:0007669"/>
    <property type="project" value="UniProtKB-KW"/>
</dbReference>
<evidence type="ECO:0000256" key="5">
    <source>
        <dbReference type="ARBA" id="ARBA00022692"/>
    </source>
</evidence>
<dbReference type="PROSITE" id="PS51720">
    <property type="entry name" value="G_AIG1"/>
    <property type="match status" value="1"/>
</dbReference>
<dbReference type="Pfam" id="PF04548">
    <property type="entry name" value="AIG1"/>
    <property type="match status" value="1"/>
</dbReference>
<reference evidence="19 20" key="1">
    <citation type="submission" date="2023-10" db="EMBL/GenBank/DDBJ databases">
        <authorList>
            <person name="Maclean D."/>
            <person name="Macfadyen A."/>
        </authorList>
    </citation>
    <scope>NUCLEOTIDE SEQUENCE [LARGE SCALE GENOMIC DNA]</scope>
</reference>
<feature type="compositionally biased region" description="Polar residues" evidence="17">
    <location>
        <begin position="305"/>
        <end position="319"/>
    </location>
</feature>
<comment type="caution">
    <text evidence="19">The sequence shown here is derived from an EMBL/GenBank/DDBJ whole genome shotgun (WGS) entry which is preliminary data.</text>
</comment>
<evidence type="ECO:0000256" key="11">
    <source>
        <dbReference type="ARBA" id="ARBA00022927"/>
    </source>
</evidence>
<feature type="region of interest" description="Disordered" evidence="17">
    <location>
        <begin position="1"/>
        <end position="76"/>
    </location>
</feature>
<evidence type="ECO:0000256" key="7">
    <source>
        <dbReference type="ARBA" id="ARBA00022741"/>
    </source>
</evidence>
<dbReference type="SUPFAM" id="SSF52540">
    <property type="entry name" value="P-loop containing nucleoside triphosphate hydrolases"/>
    <property type="match status" value="1"/>
</dbReference>
<feature type="compositionally biased region" description="Polar residues" evidence="17">
    <location>
        <begin position="245"/>
        <end position="256"/>
    </location>
</feature>
<evidence type="ECO:0000256" key="9">
    <source>
        <dbReference type="ARBA" id="ARBA00022805"/>
    </source>
</evidence>
<comment type="similarity">
    <text evidence="16">Belongs to the TRAFAC class TrmE-Era-EngA-EngB-Septin-like GTPase superfamily. AIG1/Toc34/Toc159-like paraseptin GTPase family. TOC159 subfamily.</text>
</comment>
<dbReference type="GO" id="GO:0016787">
    <property type="term" value="F:hydrolase activity"/>
    <property type="evidence" value="ECO:0007669"/>
    <property type="project" value="UniProtKB-KW"/>
</dbReference>
<feature type="domain" description="AIG1-type G" evidence="18">
    <location>
        <begin position="488"/>
        <end position="726"/>
    </location>
</feature>
<dbReference type="GO" id="GO:0009707">
    <property type="term" value="C:chloroplast outer membrane"/>
    <property type="evidence" value="ECO:0007669"/>
    <property type="project" value="UniProtKB-SubCell"/>
</dbReference>
<dbReference type="GO" id="GO:0005525">
    <property type="term" value="F:GTP binding"/>
    <property type="evidence" value="ECO:0007669"/>
    <property type="project" value="UniProtKB-KW"/>
</dbReference>
<gene>
    <name evidence="19" type="ORF">CVIRNUC_008823</name>
</gene>
<dbReference type="InterPro" id="IPR024283">
    <property type="entry name" value="TOC159_MAD"/>
</dbReference>
<dbReference type="EMBL" id="CAUYUE010000012">
    <property type="protein sequence ID" value="CAK0785612.1"/>
    <property type="molecule type" value="Genomic_DNA"/>
</dbReference>
<keyword evidence="13" id="KW-0342">GTP-binding</keyword>
<evidence type="ECO:0000256" key="4">
    <source>
        <dbReference type="ARBA" id="ARBA00022640"/>
    </source>
</evidence>
<evidence type="ECO:0000256" key="8">
    <source>
        <dbReference type="ARBA" id="ARBA00022801"/>
    </source>
</evidence>
<sequence>MAAVHAGINRGLHERYDDSDEDVALSDPSDEGDSEDRSDDDFEYSDPSGSAYGTLSPETFRSADDGFDERHDEEAAAALAAYKEKHAEPADMSNDMDVPAGLTEAQERALKELNMLKNGRDTLDMSVLDGCTDDNLRTRIGRLLMDKLHKFSDADVQRLTNPLMPLVEKSRGLQDPAAPRSPPHDGSRDNPTMNGHPEPQEQSDKGHAKIDVKGMFQRAAASQSAGIASSAPQQSAASAFSGAQPTPSTHGQTSSKSNAEPSTAPSAEAEAPKPRSAMPSLPARPAARPAGMPTLPARPPKAAQPSGSTGTPAQATSTAGPHLPPRAAKPEETKEGPPAAQAQTRQQGTAYSSTQASSLPNGTAASGNAENHTTQAGANPQATNAGTVVAVGPPGGDRSRGMPPEDDKSEEAEVRRNVMRLHVMLLRIALRLGENPRSSIIQQVVYRLDLAESIRVPNRSGPRRNPFEVAMAEATRQEEQHGPPEELPFTATILCLGIAGTGKTATIHSLLGRPQPSNFAEGTKKVQVLEGSINGIRVRFIDTPGLVPAASAVAHNAKILAQIKKAHKKYKPDNVLYFDRMDMVRRDQGDIPVLRAITNAVGAALWFNCILVLTHAAAAPPDSSNGPIPYDTYVNQRTHLLQQTIRFAAGDQRLMNPTTAAENHPNCRRTAAGEPVLPSGNPWKPKLLLLCLSSKILADADTLLKISANSNNSGAAMRLQQMLRGQRLPPIPHLLSVMVQPKPPRKYPEDEREIMREDEIASLPTEEERRREMRKRREFLKIKREEAKQDEGVQVAIPAPDPPLPPNFDADTNTHRYRFLEAPGGWLARPFVEPTGLDHDDGIDGLSTERSLVLRRKGQHIGGIPVFALVQMQKDKNQQMLNANVEASTYHTSRLVSTAALDVMTTQRDVIYTAKAETRVKLHKLDKAALGLTVARLVEDGGAPTKGPVAVGGKVENRLRLHKRAKLVSTLGRMTCNTRMGRENATAGQAELKLRLSDDQRSMVVAGTSFMNFRNDMAIQGNLAAQFSPTQETQVVSRCSLNSKQAGSVSLRVTSHDHPKLGFSLLVPIASAIVNRFRGGKDVY</sequence>
<keyword evidence="10" id="KW-0460">Magnesium</keyword>
<evidence type="ECO:0000256" key="17">
    <source>
        <dbReference type="SAM" id="MobiDB-lite"/>
    </source>
</evidence>
<evidence type="ECO:0000256" key="2">
    <source>
        <dbReference type="ARBA" id="ARBA00022448"/>
    </source>
</evidence>
<feature type="compositionally biased region" description="Basic and acidic residues" evidence="17">
    <location>
        <begin position="61"/>
        <end position="74"/>
    </location>
</feature>
<keyword evidence="8" id="KW-0378">Hydrolase</keyword>
<evidence type="ECO:0000256" key="15">
    <source>
        <dbReference type="ARBA" id="ARBA00023766"/>
    </source>
</evidence>
<keyword evidence="6" id="KW-0479">Metal-binding</keyword>
<dbReference type="Pfam" id="PF11886">
    <property type="entry name" value="TOC159_MAD"/>
    <property type="match status" value="1"/>
</dbReference>
<evidence type="ECO:0000256" key="14">
    <source>
        <dbReference type="ARBA" id="ARBA00023136"/>
    </source>
</evidence>
<organism evidence="19 20">
    <name type="scientific">Coccomyxa viridis</name>
    <dbReference type="NCBI Taxonomy" id="1274662"/>
    <lineage>
        <taxon>Eukaryota</taxon>
        <taxon>Viridiplantae</taxon>
        <taxon>Chlorophyta</taxon>
        <taxon>core chlorophytes</taxon>
        <taxon>Trebouxiophyceae</taxon>
        <taxon>Trebouxiophyceae incertae sedis</taxon>
        <taxon>Coccomyxaceae</taxon>
        <taxon>Coccomyxa</taxon>
    </lineage>
</organism>
<feature type="compositionally biased region" description="Basic and acidic residues" evidence="17">
    <location>
        <begin position="397"/>
        <end position="412"/>
    </location>
</feature>
<evidence type="ECO:0000256" key="6">
    <source>
        <dbReference type="ARBA" id="ARBA00022723"/>
    </source>
</evidence>
<evidence type="ECO:0000256" key="1">
    <source>
        <dbReference type="ARBA" id="ARBA00001946"/>
    </source>
</evidence>
<dbReference type="AlphaFoldDB" id="A0AAV1IEI9"/>
<proteinExistence type="inferred from homology"/>
<accession>A0AAV1IEI9</accession>
<keyword evidence="5" id="KW-0812">Transmembrane</keyword>
<keyword evidence="4" id="KW-0934">Plastid</keyword>
<keyword evidence="11" id="KW-0653">Protein transport</keyword>
<evidence type="ECO:0000256" key="13">
    <source>
        <dbReference type="ARBA" id="ARBA00023134"/>
    </source>
</evidence>
<comment type="subcellular location">
    <subcellularLocation>
        <location evidence="15">Plastid</location>
        <location evidence="15">Chloroplast outer membrane</location>
        <topology evidence="15">Single-pass membrane protein</topology>
    </subcellularLocation>
</comment>
<keyword evidence="7" id="KW-0547">Nucleotide-binding</keyword>
<evidence type="ECO:0000259" key="18">
    <source>
        <dbReference type="PROSITE" id="PS51720"/>
    </source>
</evidence>
<keyword evidence="9" id="KW-1002">Plastid outer membrane</keyword>
<feature type="compositionally biased region" description="Acidic residues" evidence="17">
    <location>
        <begin position="17"/>
        <end position="44"/>
    </location>
</feature>
<protein>
    <recommendedName>
        <fullName evidence="18">AIG1-type G domain-containing protein</fullName>
    </recommendedName>
</protein>
<feature type="region of interest" description="Disordered" evidence="17">
    <location>
        <begin position="167"/>
        <end position="412"/>
    </location>
</feature>
<dbReference type="InterPro" id="IPR045058">
    <property type="entry name" value="GIMA/IAN/Toc"/>
</dbReference>
<comment type="cofactor">
    <cofactor evidence="1">
        <name>Mg(2+)</name>
        <dbReference type="ChEBI" id="CHEBI:18420"/>
    </cofactor>
</comment>
<evidence type="ECO:0000256" key="16">
    <source>
        <dbReference type="ARBA" id="ARBA00023775"/>
    </source>
</evidence>
<feature type="compositionally biased region" description="Polar residues" evidence="17">
    <location>
        <begin position="47"/>
        <end position="59"/>
    </location>
</feature>
<feature type="compositionally biased region" description="Polar residues" evidence="17">
    <location>
        <begin position="351"/>
        <end position="384"/>
    </location>
</feature>
<dbReference type="Proteomes" id="UP001314263">
    <property type="component" value="Unassembled WGS sequence"/>
</dbReference>
<dbReference type="InterPro" id="IPR027417">
    <property type="entry name" value="P-loop_NTPase"/>
</dbReference>
<keyword evidence="3" id="KW-0150">Chloroplast</keyword>
<evidence type="ECO:0000256" key="12">
    <source>
        <dbReference type="ARBA" id="ARBA00022989"/>
    </source>
</evidence>
<feature type="compositionally biased region" description="Basic and acidic residues" evidence="17">
    <location>
        <begin position="198"/>
        <end position="212"/>
    </location>
</feature>
<feature type="compositionally biased region" description="Low complexity" evidence="17">
    <location>
        <begin position="219"/>
        <end position="244"/>
    </location>
</feature>
<keyword evidence="12" id="KW-1133">Transmembrane helix</keyword>
<keyword evidence="2" id="KW-0813">Transport</keyword>